<keyword evidence="2" id="KW-0479">Metal-binding</keyword>
<evidence type="ECO:0000256" key="3">
    <source>
        <dbReference type="ARBA" id="ARBA00022737"/>
    </source>
</evidence>
<feature type="region of interest" description="Disordered" evidence="8">
    <location>
        <begin position="378"/>
        <end position="434"/>
    </location>
</feature>
<feature type="compositionally biased region" description="Polar residues" evidence="8">
    <location>
        <begin position="71"/>
        <end position="81"/>
    </location>
</feature>
<evidence type="ECO:0000256" key="5">
    <source>
        <dbReference type="ARBA" id="ARBA00022833"/>
    </source>
</evidence>
<keyword evidence="4 7" id="KW-0863">Zinc-finger</keyword>
<evidence type="ECO:0000313" key="11">
    <source>
        <dbReference type="Proteomes" id="UP000007110"/>
    </source>
</evidence>
<evidence type="ECO:0000256" key="2">
    <source>
        <dbReference type="ARBA" id="ARBA00022723"/>
    </source>
</evidence>
<sequence>MDERRRHEVRGQNHPGTGYDANHQFQHQDTSYSDQITQRDRYEQYMDRTTQPSSAYHGGAAHFGNHGDQGQPYSHWQSQPQYPSHAPNMYIPQAYPNYYDQSRFQSGQTTGHLPYSGFNRFGNAVDRIPNPPVSQSLPCDRNTVDRRQHSWNNEMYSSRQTMAQDSRGYPLSYGATHGSETDAVPPQIPQGNSPNNYYTNPEMPVKDGSIKDPYNAAIDRRSLPMHYDAANVTPGLEPRLNSSKSEVPIPPTSLQNYSGEVHQSKFEPPANVPLPICTGGVCPLPASTQQNKDMSDVNCKQYYRTEDSHNTRQKAEESHCSSGHSSFSENEKLPSSSSKSKVPVPPTFLQNYTAEVHQSKFEPSATVPLPILTSNSTEGACPLSASTQQDKDMSDVRTKNSHNTRQKAEESHSSSGQSSFSVNEKLPSSSSSRQDNVKIWNSIFDKVEGIVDQDTLNNESVVTGDERKELSFVCQESLDHLAKTTEEEKNCKIPADSRKFEDRTIESEKTFTASESKNNTKEEISENNVKKVSETISVSNTGCDLPVSSPCHSGDTCLDLADTTLDINEEKESLQKRNVIPTKICDGHSPVKERNISTNTHAISVRTTVDLSASEVGCSTVVKFKEGTCKYVKGEPTSDKEEETFYCSSQQDGGPVSEPENESSEEDNRPGVPGEDSLPIVKQEPQDEQYHLQVGHSEEDNRPGVQGEDSLPIVKQEPQDEQYHPQVGHSITELQVKDEVKLEVGDKIGSQSPTELSRGGSDTSRDDAVPVIVQGNILMDMDCNYDSDTYEVSGDKQDVNNSFSTGHGVDDDGMFDRCTSCNELVACGDMIEHPFKCKAKPNPPESPVNLPTDQQPPNDDEAEMNCPECGVGFETTDFLVIHLQIHEMLAKNAKKMQEENQMMVMTTEEMEKQMTHIAADITEEQPEECEVCFESFTDPTMIPYHTMMHQQFPFHCRKCNLFFNTLTELHKARCSDHKRHKVFKYRCKKCKRTILDSYKMRKHRKRCEGNMETCRLCKKKFPSFRQLAHHAEICNEDQMKKIGEDGREINEKDIVLEETLSENEDADLEAVDRDALDHRVDRKAADSKPAGQDVIYHDTSLEMKLDSRPAEAEIKEANETTQLSEGDGGVVRCKVCERELHISLRYPRRACMETPEYCKACLHMVRSKNLSSYDKSSASKKGSHHKRMLPLEGSSSNEETCENAITEPSTKKHKNEPTDGETCGACGRWFKNFEKLEKHAGKCDGVMNKHSCLESTKQDDDLNLDWKYPTVHRCPKCDRKFFKEKKLKKHVKSCLWIQDSTSAESCVDSSALVDDASDQEDELPLSALKNTNGTGVRDSVGVDTSDNDDHTPVTLPDETLESSNESSRIESMSGTEDNQRKEDKGEFDQNTGDIPKECATNGSVLSHQNKTSFIENSIILDNATHVQSNTRTSCNPVSASGLLEENLPVELKCDTDTYNAKSKGQVHGMEISPKSNFEEGSEKDTDPSIASTQQVTLGERETVSSTSEPTMAVPAPDETSPTDISSDDMPQQHLSQGNGSQTSLGETMTPSYSSCDNYPRTNVPSFTQAEEKMERVSMDSAHSAPKDIGNAETSSSSPSALSLPVNVKEEQHMVEESESCCPEVNKEEMEGMVYNNGDEDTESCPMDEGVTKSSKPELASGVADNAKSISFVDEAAWQFPGQSTDDEDTRGSMSQTSSNLLDIHTQGTSTTAPPHQESAQTGLSQDSSLNANQASVEMMSGIKEKGHFSGLKDESSMGSSLDVEYTMGLGAVKTISLECEVIPGHHCVYCAAEFPSKTSLWKHARGCRDNHLKVIANRVAGDKEYQQVNKPGSMGNVPWQVLNDYTKKEAMIMKTEIGIDLNCVIPAVGYRAPPNRPPDPDTVRSRRRKKKKKSKVKEDVEVEKKRKIERKKRRVREIQREKLRVHAKLQQLEQNNVNKFRNKEQQTTFTCELCDRSFHSTEKFEKHKVSHVSPPHKKTLAVYVEKLNVEEIEDGKKSTTKPSGSAKLKDKESSKKKHSKLAENKSVAKKTITTTKQRLPQKKDDKHVYVHVYVDVESVVGSDTEQASSKKNTSREIQQSAVKPDVSVPIVGSIGTAPVSVEDLQQADAGILHGKAKGVTWKKNEFGVQFPVVIEVECPDCQMKFSHQSTLDRHRRLHRK</sequence>
<evidence type="ECO:0000256" key="7">
    <source>
        <dbReference type="PROSITE-ProRule" id="PRU00042"/>
    </source>
</evidence>
<dbReference type="RefSeq" id="XP_003730404.2">
    <property type="nucleotide sequence ID" value="XM_003730356.3"/>
</dbReference>
<feature type="compositionally biased region" description="Polar residues" evidence="8">
    <location>
        <begin position="23"/>
        <end position="36"/>
    </location>
</feature>
<dbReference type="PROSITE" id="PS00028">
    <property type="entry name" value="ZINC_FINGER_C2H2_1"/>
    <property type="match status" value="4"/>
</dbReference>
<feature type="compositionally biased region" description="Polar residues" evidence="8">
    <location>
        <begin position="1519"/>
        <end position="1568"/>
    </location>
</feature>
<feature type="region of interest" description="Disordered" evidence="8">
    <location>
        <begin position="1173"/>
        <end position="1200"/>
    </location>
</feature>
<feature type="region of interest" description="Disordered" evidence="8">
    <location>
        <begin position="640"/>
        <end position="679"/>
    </location>
</feature>
<feature type="region of interest" description="Disordered" evidence="8">
    <location>
        <begin position="1994"/>
        <end position="2043"/>
    </location>
</feature>
<dbReference type="OrthoDB" id="10572939at2759"/>
<feature type="compositionally biased region" description="Basic and acidic residues" evidence="8">
    <location>
        <begin position="389"/>
        <end position="398"/>
    </location>
</feature>
<dbReference type="InterPro" id="IPR013087">
    <property type="entry name" value="Znf_C2H2_type"/>
</dbReference>
<feature type="region of interest" description="Disordered" evidence="8">
    <location>
        <begin position="1462"/>
        <end position="1601"/>
    </location>
</feature>
<feature type="domain" description="C2H2-type" evidence="9">
    <location>
        <begin position="1949"/>
        <end position="1976"/>
    </location>
</feature>
<evidence type="ECO:0000256" key="6">
    <source>
        <dbReference type="ARBA" id="ARBA00023242"/>
    </source>
</evidence>
<feature type="domain" description="C2H2-type" evidence="9">
    <location>
        <begin position="2136"/>
        <end position="2160"/>
    </location>
</feature>
<dbReference type="InterPro" id="IPR036236">
    <property type="entry name" value="Znf_C2H2_sf"/>
</dbReference>
<protein>
    <recommendedName>
        <fullName evidence="9">C2H2-type domain-containing protein</fullName>
    </recommendedName>
</protein>
<feature type="compositionally biased region" description="Basic and acidic residues" evidence="8">
    <location>
        <begin position="1377"/>
        <end position="1387"/>
    </location>
</feature>
<feature type="compositionally biased region" description="Basic and acidic residues" evidence="8">
    <location>
        <begin position="1476"/>
        <end position="1486"/>
    </location>
</feature>
<dbReference type="PANTHER" id="PTHR24406">
    <property type="entry name" value="TRANSCRIPTIONAL REPRESSOR CTCFL-RELATED"/>
    <property type="match status" value="1"/>
</dbReference>
<feature type="compositionally biased region" description="Low complexity" evidence="8">
    <location>
        <begin position="320"/>
        <end position="342"/>
    </location>
</feature>
<feature type="region of interest" description="Disordered" evidence="8">
    <location>
        <begin position="1328"/>
        <end position="1401"/>
    </location>
</feature>
<dbReference type="EnsemblMetazoa" id="XM_003730356">
    <property type="protein sequence ID" value="XP_003730404"/>
    <property type="gene ID" value="LOC100887987"/>
</dbReference>
<feature type="compositionally biased region" description="Low complexity" evidence="8">
    <location>
        <begin position="1361"/>
        <end position="1373"/>
    </location>
</feature>
<feature type="region of interest" description="Disordered" evidence="8">
    <location>
        <begin position="746"/>
        <end position="767"/>
    </location>
</feature>
<dbReference type="GO" id="GO:0005634">
    <property type="term" value="C:nucleus"/>
    <property type="evidence" value="ECO:0000318"/>
    <property type="project" value="GO_Central"/>
</dbReference>
<keyword evidence="5" id="KW-0862">Zinc</keyword>
<dbReference type="InterPro" id="IPR050888">
    <property type="entry name" value="ZnF_C2H2-type_TF"/>
</dbReference>
<dbReference type="Pfam" id="PF00096">
    <property type="entry name" value="zf-C2H2"/>
    <property type="match status" value="1"/>
</dbReference>
<accession>A0A7M7GMS1</accession>
<dbReference type="GO" id="GO:0010468">
    <property type="term" value="P:regulation of gene expression"/>
    <property type="evidence" value="ECO:0000318"/>
    <property type="project" value="GO_Central"/>
</dbReference>
<dbReference type="GO" id="GO:0008270">
    <property type="term" value="F:zinc ion binding"/>
    <property type="evidence" value="ECO:0007669"/>
    <property type="project" value="UniProtKB-KW"/>
</dbReference>
<feature type="region of interest" description="Disordered" evidence="8">
    <location>
        <begin position="1638"/>
        <end position="1659"/>
    </location>
</feature>
<name>A0A7M7GMS1_STRPU</name>
<evidence type="ECO:0000313" key="10">
    <source>
        <dbReference type="EnsemblMetazoa" id="XP_003730404"/>
    </source>
</evidence>
<feature type="region of interest" description="Disordered" evidence="8">
    <location>
        <begin position="1"/>
        <end position="81"/>
    </location>
</feature>
<feature type="compositionally biased region" description="Basic and acidic residues" evidence="8">
    <location>
        <begin position="306"/>
        <end position="319"/>
    </location>
</feature>
<feature type="region of interest" description="Disordered" evidence="8">
    <location>
        <begin position="306"/>
        <end position="344"/>
    </location>
</feature>
<feature type="compositionally biased region" description="Basic residues" evidence="8">
    <location>
        <begin position="1885"/>
        <end position="1895"/>
    </location>
</feature>
<reference evidence="11" key="1">
    <citation type="submission" date="2015-02" db="EMBL/GenBank/DDBJ databases">
        <title>Genome sequencing for Strongylocentrotus purpuratus.</title>
        <authorList>
            <person name="Murali S."/>
            <person name="Liu Y."/>
            <person name="Vee V."/>
            <person name="English A."/>
            <person name="Wang M."/>
            <person name="Skinner E."/>
            <person name="Han Y."/>
            <person name="Muzny D.M."/>
            <person name="Worley K.C."/>
            <person name="Gibbs R.A."/>
        </authorList>
    </citation>
    <scope>NUCLEOTIDE SEQUENCE</scope>
</reference>
<dbReference type="KEGG" id="spu:100887987"/>
<feature type="domain" description="C2H2-type" evidence="9">
    <location>
        <begin position="864"/>
        <end position="886"/>
    </location>
</feature>
<evidence type="ECO:0000256" key="8">
    <source>
        <dbReference type="SAM" id="MobiDB-lite"/>
    </source>
</evidence>
<dbReference type="Proteomes" id="UP000007110">
    <property type="component" value="Unassembled WGS sequence"/>
</dbReference>
<evidence type="ECO:0000259" key="9">
    <source>
        <dbReference type="PROSITE" id="PS50157"/>
    </source>
</evidence>
<feature type="compositionally biased region" description="Polar residues" evidence="8">
    <location>
        <begin position="378"/>
        <end position="388"/>
    </location>
</feature>
<keyword evidence="11" id="KW-1185">Reference proteome</keyword>
<feature type="compositionally biased region" description="Basic and acidic residues" evidence="8">
    <location>
        <begin position="1"/>
        <end position="11"/>
    </location>
</feature>
<dbReference type="SMART" id="SM00355">
    <property type="entry name" value="ZnF_C2H2"/>
    <property type="match status" value="9"/>
</dbReference>
<evidence type="ECO:0000256" key="1">
    <source>
        <dbReference type="ARBA" id="ARBA00004123"/>
    </source>
</evidence>
<keyword evidence="3" id="KW-0677">Repeat</keyword>
<dbReference type="OMA" id="KHAGKCD"/>
<organism evidence="10 11">
    <name type="scientific">Strongylocentrotus purpuratus</name>
    <name type="common">Purple sea urchin</name>
    <dbReference type="NCBI Taxonomy" id="7668"/>
    <lineage>
        <taxon>Eukaryota</taxon>
        <taxon>Metazoa</taxon>
        <taxon>Echinodermata</taxon>
        <taxon>Eleutherozoa</taxon>
        <taxon>Echinozoa</taxon>
        <taxon>Echinoidea</taxon>
        <taxon>Euechinoidea</taxon>
        <taxon>Echinacea</taxon>
        <taxon>Camarodonta</taxon>
        <taxon>Echinidea</taxon>
        <taxon>Strongylocentrotidae</taxon>
        <taxon>Strongylocentrotus</taxon>
    </lineage>
</organism>
<feature type="region of interest" description="Disordered" evidence="8">
    <location>
        <begin position="1870"/>
        <end position="1904"/>
    </location>
</feature>
<comment type="subcellular location">
    <subcellularLocation>
        <location evidence="1">Nucleus</location>
    </subcellularLocation>
</comment>
<reference evidence="10" key="2">
    <citation type="submission" date="2021-01" db="UniProtKB">
        <authorList>
            <consortium name="EnsemblMetazoa"/>
        </authorList>
    </citation>
    <scope>IDENTIFICATION</scope>
</reference>
<dbReference type="PROSITE" id="PS50157">
    <property type="entry name" value="ZINC_FINGER_C2H2_2"/>
    <property type="match status" value="3"/>
</dbReference>
<dbReference type="GeneID" id="100887987"/>
<keyword evidence="6" id="KW-0539">Nucleus</keyword>
<evidence type="ECO:0000256" key="4">
    <source>
        <dbReference type="ARBA" id="ARBA00022771"/>
    </source>
</evidence>
<dbReference type="SUPFAM" id="SSF57667">
    <property type="entry name" value="beta-beta-alpha zinc fingers"/>
    <property type="match status" value="2"/>
</dbReference>
<dbReference type="InParanoid" id="A0A7M7GMS1"/>
<feature type="compositionally biased region" description="Basic and acidic residues" evidence="8">
    <location>
        <begin position="37"/>
        <end position="46"/>
    </location>
</feature>
<feature type="region of interest" description="Disordered" evidence="8">
    <location>
        <begin position="1704"/>
        <end position="1726"/>
    </location>
</feature>
<feature type="region of interest" description="Disordered" evidence="8">
    <location>
        <begin position="841"/>
        <end position="861"/>
    </location>
</feature>
<proteinExistence type="predicted"/>